<dbReference type="NCBIfam" id="TIGR01272">
    <property type="entry name" value="gluP"/>
    <property type="match status" value="1"/>
</dbReference>
<evidence type="ECO:0000256" key="3">
    <source>
        <dbReference type="ARBA" id="ARBA00009120"/>
    </source>
</evidence>
<reference evidence="9 10" key="1">
    <citation type="journal article" date="2015" name="BMC Genomics">
        <title>Comparative genomics and metabolic profiling of the genus Lysobacter.</title>
        <authorList>
            <person name="de Bruijn I."/>
            <person name="Cheng X."/>
            <person name="de Jager V."/>
            <person name="Exposito R.G."/>
            <person name="Watrous J."/>
            <person name="Patel N."/>
            <person name="Postma J."/>
            <person name="Dorrestein P.C."/>
            <person name="Kobayashi D."/>
            <person name="Raaijmakers J.M."/>
        </authorList>
    </citation>
    <scope>NUCLEOTIDE SEQUENCE [LARGE SCALE GENOMIC DNA]</scope>
    <source>
        <strain evidence="9 10">76</strain>
    </source>
</reference>
<feature type="transmembrane region" description="Helical" evidence="8">
    <location>
        <begin position="314"/>
        <end position="332"/>
    </location>
</feature>
<accession>A0A0S2FHB9</accession>
<feature type="transmembrane region" description="Helical" evidence="8">
    <location>
        <begin position="107"/>
        <end position="131"/>
    </location>
</feature>
<dbReference type="GO" id="GO:0005886">
    <property type="term" value="C:plasma membrane"/>
    <property type="evidence" value="ECO:0007669"/>
    <property type="project" value="UniProtKB-SubCell"/>
</dbReference>
<evidence type="ECO:0000256" key="6">
    <source>
        <dbReference type="ARBA" id="ARBA00022989"/>
    </source>
</evidence>
<gene>
    <name evidence="9" type="primary">gluP</name>
    <name evidence="9" type="ORF">LA76x_4840</name>
</gene>
<evidence type="ECO:0000256" key="4">
    <source>
        <dbReference type="ARBA" id="ARBA00022475"/>
    </source>
</evidence>
<dbReference type="InterPro" id="IPR050375">
    <property type="entry name" value="MFS_TsgA-like"/>
</dbReference>
<dbReference type="PANTHER" id="PTHR43702:SF12">
    <property type="entry name" value="N-ACETYL GLUCOSAMINE TRANSPORTER NAGP"/>
    <property type="match status" value="1"/>
</dbReference>
<feature type="transmembrane region" description="Helical" evidence="8">
    <location>
        <begin position="285"/>
        <end position="305"/>
    </location>
</feature>
<evidence type="ECO:0000256" key="7">
    <source>
        <dbReference type="ARBA" id="ARBA00023136"/>
    </source>
</evidence>
<keyword evidence="4" id="KW-1003">Cell membrane</keyword>
<evidence type="ECO:0000256" key="2">
    <source>
        <dbReference type="ARBA" id="ARBA00004429"/>
    </source>
</evidence>
<evidence type="ECO:0000313" key="10">
    <source>
        <dbReference type="Proteomes" id="UP000060787"/>
    </source>
</evidence>
<dbReference type="InterPro" id="IPR005964">
    <property type="entry name" value="Glc/Gal_transptr_bac"/>
</dbReference>
<organism evidence="9 10">
    <name type="scientific">Lysobacter antibioticus</name>
    <dbReference type="NCBI Taxonomy" id="84531"/>
    <lineage>
        <taxon>Bacteria</taxon>
        <taxon>Pseudomonadati</taxon>
        <taxon>Pseudomonadota</taxon>
        <taxon>Gammaproteobacteria</taxon>
        <taxon>Lysobacterales</taxon>
        <taxon>Lysobacteraceae</taxon>
        <taxon>Lysobacter</taxon>
    </lineage>
</organism>
<name>A0A0S2FHB9_LYSAN</name>
<dbReference type="GO" id="GO:0005354">
    <property type="term" value="F:galactose transmembrane transporter activity"/>
    <property type="evidence" value="ECO:0007669"/>
    <property type="project" value="InterPro"/>
</dbReference>
<dbReference type="KEGG" id="lab:LA76x_4840"/>
<feature type="transmembrane region" description="Helical" evidence="8">
    <location>
        <begin position="196"/>
        <end position="214"/>
    </location>
</feature>
<protein>
    <submittedName>
        <fullName evidence="9">Glucose/galactose transporter WARNING family protein</fullName>
    </submittedName>
</protein>
<dbReference type="CDD" id="cd17394">
    <property type="entry name" value="MFS_FucP_like"/>
    <property type="match status" value="1"/>
</dbReference>
<feature type="transmembrane region" description="Helical" evidence="8">
    <location>
        <begin position="81"/>
        <end position="101"/>
    </location>
</feature>
<dbReference type="Pfam" id="PF07690">
    <property type="entry name" value="MFS_1"/>
    <property type="match status" value="1"/>
</dbReference>
<dbReference type="RefSeq" id="WP_057919515.1">
    <property type="nucleotide sequence ID" value="NZ_CP011129.1"/>
</dbReference>
<dbReference type="GO" id="GO:1904659">
    <property type="term" value="P:D-glucose transmembrane transport"/>
    <property type="evidence" value="ECO:0007669"/>
    <property type="project" value="InterPro"/>
</dbReference>
<keyword evidence="7 8" id="KW-0472">Membrane</keyword>
<dbReference type="PANTHER" id="PTHR43702">
    <property type="entry name" value="L-FUCOSE-PROTON SYMPORTER"/>
    <property type="match status" value="1"/>
</dbReference>
<dbReference type="Proteomes" id="UP000060787">
    <property type="component" value="Chromosome"/>
</dbReference>
<comment type="similarity">
    <text evidence="3">Belongs to the major facilitator superfamily. FHS transporter (TC 2.A.1.7) family.</text>
</comment>
<keyword evidence="6 8" id="KW-1133">Transmembrane helix</keyword>
<feature type="transmembrane region" description="Helical" evidence="8">
    <location>
        <begin position="338"/>
        <end position="360"/>
    </location>
</feature>
<comment type="subcellular location">
    <subcellularLocation>
        <location evidence="2">Cell inner membrane</location>
        <topology evidence="2">Multi-pass membrane protein</topology>
    </subcellularLocation>
</comment>
<dbReference type="InterPro" id="IPR036259">
    <property type="entry name" value="MFS_trans_sf"/>
</dbReference>
<dbReference type="Gene3D" id="1.20.1250.20">
    <property type="entry name" value="MFS general substrate transporter like domains"/>
    <property type="match status" value="2"/>
</dbReference>
<comment type="function">
    <text evidence="1">Intake of glucose and galactose.</text>
</comment>
<sequence>MSVSNASARPRHLGSIAIIGALFFVFGFVTWLNGPLITFVKYRFELNDFNAFLVLTVFYLSYLFLALPASSILKRTGMKKGMSLGLFVMAIGAFAFGEFVLRGSYPGALAGLFTIGAGLAILQTAANPYISILGPIEGAAQRIAVMGICNKIAGALAPFAFATLVLAGINKFDAQLAAATPAGRQTLLDEFAAKVHVPYVAMAGVLAVLAVLLLRSPLPEIRAEDVNSTPADSGSGSGKKSLAHYPHVWLGALCIFVYVGAEVMAGDAIGTYGAALGLPPSETSFFTTFTLIAMLVGYLVGLVVIPRFVSQQKYLAVSAVLGIVFTVGAFFTKGYVSVGFVAALGFANAMMWPAIFPLAIEGLGRLTERGSALLVMGIAGGAVIPQLFAALKQHFDFQLVFLLLMVPCYLYILYFAKAGHKVGLAHRATASATASAAVSN</sequence>
<dbReference type="AlphaFoldDB" id="A0A0S2FHB9"/>
<keyword evidence="5 8" id="KW-0812">Transmembrane</keyword>
<dbReference type="SUPFAM" id="SSF103473">
    <property type="entry name" value="MFS general substrate transporter"/>
    <property type="match status" value="1"/>
</dbReference>
<proteinExistence type="inferred from homology"/>
<evidence type="ECO:0000256" key="1">
    <source>
        <dbReference type="ARBA" id="ARBA00003321"/>
    </source>
</evidence>
<dbReference type="OrthoDB" id="9795150at2"/>
<dbReference type="GO" id="GO:0055056">
    <property type="term" value="F:D-glucose transmembrane transporter activity"/>
    <property type="evidence" value="ECO:0007669"/>
    <property type="project" value="InterPro"/>
</dbReference>
<dbReference type="PATRIC" id="fig|84531.7.peg.517"/>
<feature type="transmembrane region" description="Helical" evidence="8">
    <location>
        <begin position="372"/>
        <end position="391"/>
    </location>
</feature>
<feature type="transmembrane region" description="Helical" evidence="8">
    <location>
        <begin position="51"/>
        <end position="69"/>
    </location>
</feature>
<feature type="transmembrane region" description="Helical" evidence="8">
    <location>
        <begin position="143"/>
        <end position="169"/>
    </location>
</feature>
<evidence type="ECO:0000256" key="8">
    <source>
        <dbReference type="SAM" id="Phobius"/>
    </source>
</evidence>
<dbReference type="eggNOG" id="COG0738">
    <property type="taxonomic scope" value="Bacteria"/>
</dbReference>
<evidence type="ECO:0000313" key="9">
    <source>
        <dbReference type="EMBL" id="ALN82943.1"/>
    </source>
</evidence>
<keyword evidence="10" id="KW-1185">Reference proteome</keyword>
<dbReference type="EMBL" id="CP011129">
    <property type="protein sequence ID" value="ALN82943.1"/>
    <property type="molecule type" value="Genomic_DNA"/>
</dbReference>
<dbReference type="STRING" id="84531.LA76x_4840"/>
<feature type="transmembrane region" description="Helical" evidence="8">
    <location>
        <begin position="248"/>
        <end position="265"/>
    </location>
</feature>
<dbReference type="InterPro" id="IPR011701">
    <property type="entry name" value="MFS"/>
</dbReference>
<feature type="transmembrane region" description="Helical" evidence="8">
    <location>
        <begin position="12"/>
        <end position="31"/>
    </location>
</feature>
<evidence type="ECO:0000256" key="5">
    <source>
        <dbReference type="ARBA" id="ARBA00022692"/>
    </source>
</evidence>
<feature type="transmembrane region" description="Helical" evidence="8">
    <location>
        <begin position="397"/>
        <end position="416"/>
    </location>
</feature>
<dbReference type="KEGG" id="laq:GLA29479_521"/>